<sequence>MTIAIIGSNSLLAEYLIEGLAPQHELILFGRRSAGHQHAFHYFNYPDSLPSTEQLMQAECIFYTAGAGVQSAKGESNAMGYAINALLPLRLLTELEDAGWPGKWISFGTSFEIGATDSPEPVTEESLVHSTRPSANNYTASKRILTRFIGETPLKIKAYHLVLPAMLGAKDRESSRLVPYLVRSLANGEEVTLGSGQQERQYIHALDIVALCRLLAEGDYTPGLYTVGRAPLVKVADLIHTIFQAFGQDASTCLGTSTRRDDDMKVLLLSGEKISREIPEWPGATITLQQAVAEYLA</sequence>
<dbReference type="InterPro" id="IPR036291">
    <property type="entry name" value="NAD(P)-bd_dom_sf"/>
</dbReference>
<proteinExistence type="predicted"/>
<feature type="domain" description="NAD-dependent epimerase/dehydratase" evidence="1">
    <location>
        <begin position="3"/>
        <end position="227"/>
    </location>
</feature>
<dbReference type="Gene3D" id="3.40.50.720">
    <property type="entry name" value="NAD(P)-binding Rossmann-like Domain"/>
    <property type="match status" value="1"/>
</dbReference>
<dbReference type="SUPFAM" id="SSF51735">
    <property type="entry name" value="NAD(P)-binding Rossmann-fold domains"/>
    <property type="match status" value="1"/>
</dbReference>
<dbReference type="AlphaFoldDB" id="A0A4Z0MUS9"/>
<dbReference type="Proteomes" id="UP000298284">
    <property type="component" value="Unassembled WGS sequence"/>
</dbReference>
<gene>
    <name evidence="2" type="ORF">EU557_03635</name>
</gene>
<dbReference type="Pfam" id="PF01370">
    <property type="entry name" value="Epimerase"/>
    <property type="match status" value="1"/>
</dbReference>
<dbReference type="EMBL" id="SRKZ01000001">
    <property type="protein sequence ID" value="TGD82885.1"/>
    <property type="molecule type" value="Genomic_DNA"/>
</dbReference>
<accession>A0A4Z0MUS9</accession>
<comment type="caution">
    <text evidence="2">The sequence shown here is derived from an EMBL/GenBank/DDBJ whole genome shotgun (WGS) entry which is preliminary data.</text>
</comment>
<organism evidence="2 3">
    <name type="scientific">Hymenobacter wooponensis</name>
    <dbReference type="NCBI Taxonomy" id="1525360"/>
    <lineage>
        <taxon>Bacteria</taxon>
        <taxon>Pseudomonadati</taxon>
        <taxon>Bacteroidota</taxon>
        <taxon>Cytophagia</taxon>
        <taxon>Cytophagales</taxon>
        <taxon>Hymenobacteraceae</taxon>
        <taxon>Hymenobacter</taxon>
    </lineage>
</organism>
<dbReference type="RefSeq" id="WP_135529040.1">
    <property type="nucleotide sequence ID" value="NZ_SRKZ01000001.1"/>
</dbReference>
<dbReference type="InterPro" id="IPR001509">
    <property type="entry name" value="Epimerase_deHydtase"/>
</dbReference>
<dbReference type="OrthoDB" id="9803010at2"/>
<evidence type="ECO:0000313" key="2">
    <source>
        <dbReference type="EMBL" id="TGD82885.1"/>
    </source>
</evidence>
<name>A0A4Z0MUS9_9BACT</name>
<evidence type="ECO:0000259" key="1">
    <source>
        <dbReference type="Pfam" id="PF01370"/>
    </source>
</evidence>
<reference evidence="2 3" key="1">
    <citation type="submission" date="2019-04" db="EMBL/GenBank/DDBJ databases">
        <authorList>
            <person name="Feng G."/>
            <person name="Zhang J."/>
            <person name="Zhu H."/>
        </authorList>
    </citation>
    <scope>NUCLEOTIDE SEQUENCE [LARGE SCALE GENOMIC DNA]</scope>
    <source>
        <strain evidence="2 3">JCM 19491</strain>
    </source>
</reference>
<keyword evidence="3" id="KW-1185">Reference proteome</keyword>
<protein>
    <submittedName>
        <fullName evidence="2">NAD-dependent epimerase/dehydratase family protein</fullName>
    </submittedName>
</protein>
<evidence type="ECO:0000313" key="3">
    <source>
        <dbReference type="Proteomes" id="UP000298284"/>
    </source>
</evidence>